<dbReference type="EMBL" id="QTSX02000162">
    <property type="protein sequence ID" value="KAJ9088044.1"/>
    <property type="molecule type" value="Genomic_DNA"/>
</dbReference>
<comment type="caution">
    <text evidence="1">The sequence shown here is derived from an EMBL/GenBank/DDBJ whole genome shotgun (WGS) entry which is preliminary data.</text>
</comment>
<accession>A0ACC2ULQ6</accession>
<proteinExistence type="predicted"/>
<reference evidence="1" key="1">
    <citation type="submission" date="2022-04" db="EMBL/GenBank/DDBJ databases">
        <title>Genome of the entomopathogenic fungus Entomophthora muscae.</title>
        <authorList>
            <person name="Elya C."/>
            <person name="Lovett B.R."/>
            <person name="Lee E."/>
            <person name="Macias A.M."/>
            <person name="Hajek A.E."/>
            <person name="De Bivort B.L."/>
            <person name="Kasson M.T."/>
            <person name="De Fine Licht H.H."/>
            <person name="Stajich J.E."/>
        </authorList>
    </citation>
    <scope>NUCLEOTIDE SEQUENCE</scope>
    <source>
        <strain evidence="1">Berkeley</strain>
    </source>
</reference>
<name>A0ACC2ULQ6_9FUNG</name>
<sequence>MTPPLTPQPNFPMEPSTAARTTFTQMFGGLVDSMVPKSGAWSLLGQSVSYIIKLAPILWWALPTSMAVPHPDPPNASPYAWLPDTLPFSVLYLV</sequence>
<evidence type="ECO:0000313" key="1">
    <source>
        <dbReference type="EMBL" id="KAJ9088044.1"/>
    </source>
</evidence>
<dbReference type="Proteomes" id="UP001165960">
    <property type="component" value="Unassembled WGS sequence"/>
</dbReference>
<organism evidence="1 2">
    <name type="scientific">Entomophthora muscae</name>
    <dbReference type="NCBI Taxonomy" id="34485"/>
    <lineage>
        <taxon>Eukaryota</taxon>
        <taxon>Fungi</taxon>
        <taxon>Fungi incertae sedis</taxon>
        <taxon>Zoopagomycota</taxon>
        <taxon>Entomophthoromycotina</taxon>
        <taxon>Entomophthoromycetes</taxon>
        <taxon>Entomophthorales</taxon>
        <taxon>Entomophthoraceae</taxon>
        <taxon>Entomophthora</taxon>
    </lineage>
</organism>
<gene>
    <name evidence="1" type="ORF">DSO57_1027053</name>
</gene>
<keyword evidence="2" id="KW-1185">Reference proteome</keyword>
<evidence type="ECO:0000313" key="2">
    <source>
        <dbReference type="Proteomes" id="UP001165960"/>
    </source>
</evidence>
<protein>
    <submittedName>
        <fullName evidence="1">Uncharacterized protein</fullName>
    </submittedName>
</protein>